<dbReference type="GO" id="GO:0046872">
    <property type="term" value="F:metal ion binding"/>
    <property type="evidence" value="ECO:0007669"/>
    <property type="project" value="UniProtKB-UniRule"/>
</dbReference>
<feature type="binding site" evidence="5">
    <location>
        <position position="302"/>
    </location>
    <ligand>
        <name>a divalent metal cation</name>
        <dbReference type="ChEBI" id="CHEBI:60240"/>
        <label>2</label>
        <note>catalytic</note>
    </ligand>
</feature>
<feature type="binding site" evidence="5">
    <location>
        <position position="309"/>
    </location>
    <ligand>
        <name>substrate</name>
    </ligand>
</feature>
<keyword evidence="4 5" id="KW-0378">Hydrolase</keyword>
<evidence type="ECO:0000256" key="3">
    <source>
        <dbReference type="ARBA" id="ARBA00022723"/>
    </source>
</evidence>
<organism evidence="8 9">
    <name type="scientific">Flemingia macrophylla</name>
    <dbReference type="NCBI Taxonomy" id="520843"/>
    <lineage>
        <taxon>Eukaryota</taxon>
        <taxon>Viridiplantae</taxon>
        <taxon>Streptophyta</taxon>
        <taxon>Embryophyta</taxon>
        <taxon>Tracheophyta</taxon>
        <taxon>Spermatophyta</taxon>
        <taxon>Magnoliopsida</taxon>
        <taxon>eudicotyledons</taxon>
        <taxon>Gunneridae</taxon>
        <taxon>Pentapetalae</taxon>
        <taxon>rosids</taxon>
        <taxon>fabids</taxon>
        <taxon>Fabales</taxon>
        <taxon>Fabaceae</taxon>
        <taxon>Papilionoideae</taxon>
        <taxon>50 kb inversion clade</taxon>
        <taxon>NPAAA clade</taxon>
        <taxon>indigoferoid/millettioid clade</taxon>
        <taxon>Phaseoleae</taxon>
        <taxon>Flemingia</taxon>
    </lineage>
</organism>
<comment type="similarity">
    <text evidence="5">Belongs to the peptidase M24A family. Methionine aminopeptidase type 1 subfamily.</text>
</comment>
<feature type="binding site" evidence="5">
    <location>
        <position position="216"/>
    </location>
    <ligand>
        <name>a divalent metal cation</name>
        <dbReference type="ChEBI" id="CHEBI:60240"/>
        <label>1</label>
    </ligand>
</feature>
<keyword evidence="1 5" id="KW-0031">Aminopeptidase</keyword>
<proteinExistence type="inferred from homology"/>
<feature type="region of interest" description="Disordered" evidence="6">
    <location>
        <begin position="73"/>
        <end position="98"/>
    </location>
</feature>
<evidence type="ECO:0000313" key="8">
    <source>
        <dbReference type="EMBL" id="KAL2348403.1"/>
    </source>
</evidence>
<dbReference type="Proteomes" id="UP001603857">
    <property type="component" value="Unassembled WGS sequence"/>
</dbReference>
<dbReference type="InterPro" id="IPR001714">
    <property type="entry name" value="Pept_M24_MAP"/>
</dbReference>
<dbReference type="GO" id="GO:0070006">
    <property type="term" value="F:metalloaminopeptidase activity"/>
    <property type="evidence" value="ECO:0007669"/>
    <property type="project" value="UniProtKB-UniRule"/>
</dbReference>
<dbReference type="Pfam" id="PF00557">
    <property type="entry name" value="Peptidase_M24"/>
    <property type="match status" value="2"/>
</dbReference>
<keyword evidence="2 5" id="KW-0645">Protease</keyword>
<comment type="catalytic activity">
    <reaction evidence="5">
        <text>Release of N-terminal amino acids, preferentially methionine, from peptides and arylamides.</text>
        <dbReference type="EC" id="3.4.11.18"/>
    </reaction>
</comment>
<comment type="caution">
    <text evidence="5">Lacks conserved residue(s) required for the propagation of feature annotation.</text>
</comment>
<dbReference type="EMBL" id="JBGMDY010000001">
    <property type="protein sequence ID" value="KAL2348403.1"/>
    <property type="molecule type" value="Genomic_DNA"/>
</dbReference>
<feature type="domain" description="Peptidase M24" evidence="7">
    <location>
        <begin position="259"/>
        <end position="355"/>
    </location>
</feature>
<sequence length="365" mass="40211">MASGMSPQLQMRLKSSFMGERLLRCSRHHPLPQLFRCDPVTLTATKHVSMQLSRTLSGLTNLLFNRRNVDELSNSKRKRLKPGKVSPPRQVPKNIPRPPYVSSMVPAGLVSGAEVHDKNGIECMRASGRLAAQVLQYAGTLVKPGIMTDEIDQAVHQMIIDNGAYPSPLGYGGFPKSVCTSINECICHGIPDSRVLEDGDIINIDVTVYLNGYHGDTSATFYCGDVDDEARKLVQCPVEYILLSPSKILLLLLCPLEVVTKECLDKAISICAPGVEFKKIGKAIQDHADKYRYGVVRQFVGHGVGRVFHADPVILHYKPMLTIGSINPVMWNDNWTVVTEDGSLSAQFEHTILITPDGAEIMTQC</sequence>
<gene>
    <name evidence="8" type="ORF">Fmac_002403</name>
</gene>
<accession>A0ABD1NJU4</accession>
<evidence type="ECO:0000256" key="1">
    <source>
        <dbReference type="ARBA" id="ARBA00022438"/>
    </source>
</evidence>
<dbReference type="SUPFAM" id="SSF55920">
    <property type="entry name" value="Creatinase/aminopeptidase"/>
    <property type="match status" value="1"/>
</dbReference>
<feature type="binding site" evidence="5">
    <location>
        <position position="216"/>
    </location>
    <ligand>
        <name>a divalent metal cation</name>
        <dbReference type="ChEBI" id="CHEBI:60240"/>
        <label>2</label>
        <note>catalytic</note>
    </ligand>
</feature>
<dbReference type="InterPro" id="IPR036005">
    <property type="entry name" value="Creatinase/aminopeptidase-like"/>
</dbReference>
<dbReference type="PANTHER" id="PTHR43330">
    <property type="entry name" value="METHIONINE AMINOPEPTIDASE"/>
    <property type="match status" value="1"/>
</dbReference>
<comment type="cofactor">
    <cofactor evidence="5">
        <name>Co(2+)</name>
        <dbReference type="ChEBI" id="CHEBI:48828"/>
    </cofactor>
    <cofactor evidence="5">
        <name>Zn(2+)</name>
        <dbReference type="ChEBI" id="CHEBI:29105"/>
    </cofactor>
    <cofactor evidence="5">
        <name>Mn(2+)</name>
        <dbReference type="ChEBI" id="CHEBI:29035"/>
    </cofactor>
    <cofactor evidence="5">
        <name>Fe(2+)</name>
        <dbReference type="ChEBI" id="CHEBI:29033"/>
    </cofactor>
    <text evidence="5">Binds 2 divalent metal cations per subunit. Has a high-affinity and a low affinity metal-binding site. The true nature of the physiological cofactor is under debate. The enzyme is active with cobalt, zinc, manganese or divalent iron ions. Most likely, methionine aminopeptidases function as mononuclear Fe(2+)-metalloproteases under physiological conditions, and the catalytically relevant metal-binding site has been assigned to the histidine-containing high-affinity site.</text>
</comment>
<evidence type="ECO:0000256" key="2">
    <source>
        <dbReference type="ARBA" id="ARBA00022670"/>
    </source>
</evidence>
<dbReference type="PROSITE" id="PS00680">
    <property type="entry name" value="MAP_1"/>
    <property type="match status" value="1"/>
</dbReference>
<feature type="domain" description="Peptidase M24" evidence="7">
    <location>
        <begin position="122"/>
        <end position="236"/>
    </location>
</feature>
<dbReference type="PRINTS" id="PR00599">
    <property type="entry name" value="MAPEPTIDASE"/>
</dbReference>
<dbReference type="CDD" id="cd01086">
    <property type="entry name" value="MetAP1"/>
    <property type="match status" value="1"/>
</dbReference>
<dbReference type="Gene3D" id="3.90.230.10">
    <property type="entry name" value="Creatinase/methionine aminopeptidase superfamily"/>
    <property type="match status" value="1"/>
</dbReference>
<evidence type="ECO:0000256" key="4">
    <source>
        <dbReference type="ARBA" id="ARBA00022801"/>
    </source>
</evidence>
<evidence type="ECO:0000259" key="7">
    <source>
        <dbReference type="Pfam" id="PF00557"/>
    </source>
</evidence>
<feature type="binding site" evidence="5">
    <location>
        <position position="349"/>
    </location>
    <ligand>
        <name>a divalent metal cation</name>
        <dbReference type="ChEBI" id="CHEBI:60240"/>
        <label>2</label>
        <note>catalytic</note>
    </ligand>
</feature>
<protein>
    <recommendedName>
        <fullName evidence="7">Peptidase M24 domain-containing protein</fullName>
    </recommendedName>
</protein>
<evidence type="ECO:0000256" key="5">
    <source>
        <dbReference type="HAMAP-Rule" id="MF_03174"/>
    </source>
</evidence>
<dbReference type="HAMAP" id="MF_01974">
    <property type="entry name" value="MetAP_1"/>
    <property type="match status" value="1"/>
</dbReference>
<feature type="binding site" evidence="5">
    <location>
        <position position="188"/>
    </location>
    <ligand>
        <name>substrate</name>
    </ligand>
</feature>
<dbReference type="InterPro" id="IPR002467">
    <property type="entry name" value="Pept_M24A_MAP1"/>
</dbReference>
<keyword evidence="9" id="KW-1185">Reference proteome</keyword>
<dbReference type="AlphaFoldDB" id="A0ABD1NJU4"/>
<dbReference type="GO" id="GO:0004239">
    <property type="term" value="F:initiator methionyl aminopeptidase activity"/>
    <property type="evidence" value="ECO:0007669"/>
    <property type="project" value="UniProtKB-UniRule"/>
</dbReference>
<keyword evidence="3 5" id="KW-0479">Metal-binding</keyword>
<dbReference type="InterPro" id="IPR000994">
    <property type="entry name" value="Pept_M24"/>
</dbReference>
<dbReference type="GO" id="GO:0006508">
    <property type="term" value="P:proteolysis"/>
    <property type="evidence" value="ECO:0007669"/>
    <property type="project" value="UniProtKB-KW"/>
</dbReference>
<dbReference type="PANTHER" id="PTHR43330:SF8">
    <property type="entry name" value="METHIONINE AMINOPEPTIDASE 1D, MITOCHONDRIAL"/>
    <property type="match status" value="1"/>
</dbReference>
<evidence type="ECO:0000256" key="6">
    <source>
        <dbReference type="SAM" id="MobiDB-lite"/>
    </source>
</evidence>
<reference evidence="8 9" key="1">
    <citation type="submission" date="2024-08" db="EMBL/GenBank/DDBJ databases">
        <title>Insights into the chromosomal genome structure of Flemingia macrophylla.</title>
        <authorList>
            <person name="Ding Y."/>
            <person name="Zhao Y."/>
            <person name="Bi W."/>
            <person name="Wu M."/>
            <person name="Zhao G."/>
            <person name="Gong Y."/>
            <person name="Li W."/>
            <person name="Zhang P."/>
        </authorList>
    </citation>
    <scope>NUCLEOTIDE SEQUENCE [LARGE SCALE GENOMIC DNA]</scope>
    <source>
        <strain evidence="8">DYQJB</strain>
        <tissue evidence="8">Leaf</tissue>
    </source>
</reference>
<name>A0ABD1NJU4_9FABA</name>
<feature type="binding site" evidence="5">
    <location>
        <position position="349"/>
    </location>
    <ligand>
        <name>a divalent metal cation</name>
        <dbReference type="ChEBI" id="CHEBI:60240"/>
        <label>1</label>
    </ligand>
</feature>
<feature type="binding site" evidence="5">
    <location>
        <position position="205"/>
    </location>
    <ligand>
        <name>a divalent metal cation</name>
        <dbReference type="ChEBI" id="CHEBI:60240"/>
        <label>1</label>
    </ligand>
</feature>
<evidence type="ECO:0000313" key="9">
    <source>
        <dbReference type="Proteomes" id="UP001603857"/>
    </source>
</evidence>
<comment type="caution">
    <text evidence="8">The sequence shown here is derived from an EMBL/GenBank/DDBJ whole genome shotgun (WGS) entry which is preliminary data.</text>
</comment>